<accession>A0ABS6EBF7</accession>
<keyword evidence="1" id="KW-0812">Transmembrane</keyword>
<keyword evidence="1" id="KW-0472">Membrane</keyword>
<feature type="transmembrane region" description="Helical" evidence="1">
    <location>
        <begin position="139"/>
        <end position="161"/>
    </location>
</feature>
<evidence type="ECO:0000313" key="3">
    <source>
        <dbReference type="Proteomes" id="UP000749471"/>
    </source>
</evidence>
<dbReference type="RefSeq" id="WP_216522323.1">
    <property type="nucleotide sequence ID" value="NZ_JAHLPM010000030.1"/>
</dbReference>
<sequence length="350" mass="38759">MNKNIIKIGFIYVGTIIGAGFASGREIIDFFGIYGVKGITGMFLSGILFSLIGAYLLIYVYKNRIRSYKQLINKLFQEKLGIIIDTIITFSLFTGFTIMVAGSGAIFQQEIGVDYNVGVLVMLISCFIVFLFSLEGLSFINSILVPLLIIGILFSSVVLISREGFNFSNIEGLTITSKGNFITSSLLYVGFNLLVLIVVFSSLLPMIDNKRTAILSGVMGGVILSILGVSILISSLIFYNEVYALDIPMIRISSYISKGYRKVYGIILWIAMFTTALANGFGFIERLKGKNHNKIFIPLILCLSSIPLTKLGFSKLVGIIYPLFGYIGFILFIIILFNNLNRPTIKKFNK</sequence>
<feature type="transmembrane region" description="Helical" evidence="1">
    <location>
        <begin position="263"/>
        <end position="283"/>
    </location>
</feature>
<dbReference type="Proteomes" id="UP000749471">
    <property type="component" value="Unassembled WGS sequence"/>
</dbReference>
<reference evidence="2 3" key="1">
    <citation type="submission" date="2021-06" db="EMBL/GenBank/DDBJ databases">
        <authorList>
            <person name="Sun Q."/>
            <person name="Li D."/>
        </authorList>
    </citation>
    <scope>NUCLEOTIDE SEQUENCE [LARGE SCALE GENOMIC DNA]</scope>
    <source>
        <strain evidence="2 3">MSJ-40</strain>
    </source>
</reference>
<feature type="transmembrane region" description="Helical" evidence="1">
    <location>
        <begin position="113"/>
        <end position="132"/>
    </location>
</feature>
<evidence type="ECO:0008006" key="4">
    <source>
        <dbReference type="Google" id="ProtNLM"/>
    </source>
</evidence>
<feature type="transmembrane region" description="Helical" evidence="1">
    <location>
        <begin position="181"/>
        <end position="201"/>
    </location>
</feature>
<feature type="transmembrane region" description="Helical" evidence="1">
    <location>
        <begin position="42"/>
        <end position="61"/>
    </location>
</feature>
<keyword evidence="3" id="KW-1185">Reference proteome</keyword>
<proteinExistence type="predicted"/>
<evidence type="ECO:0000313" key="2">
    <source>
        <dbReference type="EMBL" id="MBU5440255.1"/>
    </source>
</evidence>
<feature type="transmembrane region" description="Helical" evidence="1">
    <location>
        <begin position="295"/>
        <end position="313"/>
    </location>
</feature>
<gene>
    <name evidence="2" type="ORF">KQI42_19870</name>
</gene>
<feature type="transmembrane region" description="Helical" evidence="1">
    <location>
        <begin position="319"/>
        <end position="340"/>
    </location>
</feature>
<dbReference type="PANTHER" id="PTHR37814">
    <property type="entry name" value="CONSERVED MEMBRANE PROTEIN"/>
    <property type="match status" value="1"/>
</dbReference>
<protein>
    <recommendedName>
        <fullName evidence="4">Transporter</fullName>
    </recommendedName>
</protein>
<dbReference type="InterPro" id="IPR038728">
    <property type="entry name" value="YkvI-like"/>
</dbReference>
<dbReference type="EMBL" id="JAHLPM010000030">
    <property type="protein sequence ID" value="MBU5440255.1"/>
    <property type="molecule type" value="Genomic_DNA"/>
</dbReference>
<keyword evidence="1" id="KW-1133">Transmembrane helix</keyword>
<evidence type="ECO:0000256" key="1">
    <source>
        <dbReference type="SAM" id="Phobius"/>
    </source>
</evidence>
<feature type="transmembrane region" description="Helical" evidence="1">
    <location>
        <begin position="82"/>
        <end position="107"/>
    </location>
</feature>
<dbReference type="PANTHER" id="PTHR37814:SF1">
    <property type="entry name" value="MEMBRANE PROTEIN"/>
    <property type="match status" value="1"/>
</dbReference>
<feature type="transmembrane region" description="Helical" evidence="1">
    <location>
        <begin position="213"/>
        <end position="239"/>
    </location>
</feature>
<organism evidence="2 3">
    <name type="scientific">Tissierella simiarum</name>
    <dbReference type="NCBI Taxonomy" id="2841534"/>
    <lineage>
        <taxon>Bacteria</taxon>
        <taxon>Bacillati</taxon>
        <taxon>Bacillota</taxon>
        <taxon>Tissierellia</taxon>
        <taxon>Tissierellales</taxon>
        <taxon>Tissierellaceae</taxon>
        <taxon>Tissierella</taxon>
    </lineage>
</organism>
<feature type="transmembrane region" description="Helical" evidence="1">
    <location>
        <begin position="5"/>
        <end position="22"/>
    </location>
</feature>
<comment type="caution">
    <text evidence="2">The sequence shown here is derived from an EMBL/GenBank/DDBJ whole genome shotgun (WGS) entry which is preliminary data.</text>
</comment>
<name>A0ABS6EBF7_9FIRM</name>